<organism evidence="1 2">
    <name type="scientific">Deefgea salmonis</name>
    <dbReference type="NCBI Taxonomy" id="2875502"/>
    <lineage>
        <taxon>Bacteria</taxon>
        <taxon>Pseudomonadati</taxon>
        <taxon>Pseudomonadota</taxon>
        <taxon>Betaproteobacteria</taxon>
        <taxon>Neisseriales</taxon>
        <taxon>Chitinibacteraceae</taxon>
        <taxon>Deefgea</taxon>
    </lineage>
</organism>
<proteinExistence type="predicted"/>
<dbReference type="Proteomes" id="UP001198034">
    <property type="component" value="Unassembled WGS sequence"/>
</dbReference>
<keyword evidence="2" id="KW-1185">Reference proteome</keyword>
<dbReference type="EMBL" id="JAJAWG010000003">
    <property type="protein sequence ID" value="MCB5196181.1"/>
    <property type="molecule type" value="Genomic_DNA"/>
</dbReference>
<dbReference type="RefSeq" id="WP_226763949.1">
    <property type="nucleotide sequence ID" value="NZ_JAJAWG010000003.1"/>
</dbReference>
<protein>
    <submittedName>
        <fullName evidence="1">Uncharacterized protein</fullName>
    </submittedName>
</protein>
<evidence type="ECO:0000313" key="2">
    <source>
        <dbReference type="Proteomes" id="UP001198034"/>
    </source>
</evidence>
<sequence length="162" mass="18392">MMTQPTTVFFGPDGIKFDSSENKVYLRTLLYSTAKKGHVLESLYLSLQRNESKQNFTIWVYSEKGNLKRGSGLFIPQDGVTFDHHFMLPIDGSNFSFLAGNYKIIVYAKLVGAQNSHQLSTINLSISEAHATQLLEPNSGIYFDWGADQQNYHPHIDKRPFI</sequence>
<gene>
    <name evidence="1" type="ORF">LG219_07785</name>
</gene>
<reference evidence="1 2" key="1">
    <citation type="submission" date="2021-10" db="EMBL/GenBank/DDBJ databases">
        <authorList>
            <person name="Chen M."/>
        </authorList>
    </citation>
    <scope>NUCLEOTIDE SEQUENCE [LARGE SCALE GENOMIC DNA]</scope>
    <source>
        <strain evidence="1 2">H3-26</strain>
    </source>
</reference>
<evidence type="ECO:0000313" key="1">
    <source>
        <dbReference type="EMBL" id="MCB5196181.1"/>
    </source>
</evidence>
<comment type="caution">
    <text evidence="1">The sequence shown here is derived from an EMBL/GenBank/DDBJ whole genome shotgun (WGS) entry which is preliminary data.</text>
</comment>
<name>A0ABS8BKE0_9NEIS</name>
<accession>A0ABS8BKE0</accession>